<sequence length="233" mass="24894">MTSPVLSVRPTTSIVDAAQLMLAHRISGLPVIDDSGALVGVVTEGDFLKRTELGTEPKRSGWLHVFLSAGRAADEYVHSHGRRVEDVMTRDIVVTPSSASLEEVVEAMGRRHIKRLPVVDGGQLVGIVSRSDILKALANRLATASAPDASDESLRKAIVAELGGQFWSGNGLIRVDVEGGKATLSGTIFDERERDAARVCAENVPGVQAVEDQLVCVEPISGVIIMPPQQRET</sequence>
<evidence type="ECO:0000259" key="3">
    <source>
        <dbReference type="PROSITE" id="PS50914"/>
    </source>
</evidence>
<dbReference type="PIRSF" id="PIRSF036990">
    <property type="entry name" value="UCP036990_CBS_BON"/>
    <property type="match status" value="1"/>
</dbReference>
<evidence type="ECO:0000259" key="4">
    <source>
        <dbReference type="PROSITE" id="PS51371"/>
    </source>
</evidence>
<evidence type="ECO:0000256" key="1">
    <source>
        <dbReference type="ARBA" id="ARBA00023122"/>
    </source>
</evidence>
<protein>
    <submittedName>
        <fullName evidence="5">CBS domain-containing protein</fullName>
    </submittedName>
</protein>
<dbReference type="InterPro" id="IPR014004">
    <property type="entry name" value="Transpt-assoc_nodulatn_dom_bac"/>
</dbReference>
<keyword evidence="6" id="KW-1185">Reference proteome</keyword>
<dbReference type="InterPro" id="IPR051257">
    <property type="entry name" value="Diverse_CBS-Domain"/>
</dbReference>
<dbReference type="Pfam" id="PF00571">
    <property type="entry name" value="CBS"/>
    <property type="match status" value="2"/>
</dbReference>
<dbReference type="SMART" id="SM00749">
    <property type="entry name" value="BON"/>
    <property type="match status" value="1"/>
</dbReference>
<evidence type="ECO:0000256" key="2">
    <source>
        <dbReference type="PROSITE-ProRule" id="PRU00703"/>
    </source>
</evidence>
<feature type="domain" description="BON" evidence="3">
    <location>
        <begin position="150"/>
        <end position="218"/>
    </location>
</feature>
<dbReference type="AlphaFoldDB" id="A0A840ALU7"/>
<evidence type="ECO:0000313" key="6">
    <source>
        <dbReference type="Proteomes" id="UP000553963"/>
    </source>
</evidence>
<dbReference type="Gene3D" id="3.10.580.10">
    <property type="entry name" value="CBS-domain"/>
    <property type="match status" value="1"/>
</dbReference>
<dbReference type="InterPro" id="IPR007055">
    <property type="entry name" value="BON_dom"/>
</dbReference>
<comment type="caution">
    <text evidence="5">The sequence shown here is derived from an EMBL/GenBank/DDBJ whole genome shotgun (WGS) entry which is preliminary data.</text>
</comment>
<dbReference type="EMBL" id="JACIDS010000001">
    <property type="protein sequence ID" value="MBB3929436.1"/>
    <property type="molecule type" value="Genomic_DNA"/>
</dbReference>
<dbReference type="PROSITE" id="PS50914">
    <property type="entry name" value="BON"/>
    <property type="match status" value="1"/>
</dbReference>
<dbReference type="SUPFAM" id="SSF54631">
    <property type="entry name" value="CBS-domain pair"/>
    <property type="match status" value="1"/>
</dbReference>
<name>A0A840ALU7_9HYPH</name>
<dbReference type="CDD" id="cd04586">
    <property type="entry name" value="CBS_pair_BON_assoc"/>
    <property type="match status" value="1"/>
</dbReference>
<feature type="domain" description="CBS" evidence="4">
    <location>
        <begin position="88"/>
        <end position="143"/>
    </location>
</feature>
<dbReference type="InterPro" id="IPR000644">
    <property type="entry name" value="CBS_dom"/>
</dbReference>
<dbReference type="Pfam" id="PF04972">
    <property type="entry name" value="BON"/>
    <property type="match status" value="1"/>
</dbReference>
<feature type="domain" description="CBS" evidence="4">
    <location>
        <begin position="1"/>
        <end position="60"/>
    </location>
</feature>
<dbReference type="Proteomes" id="UP000553963">
    <property type="component" value="Unassembled WGS sequence"/>
</dbReference>
<organism evidence="5 6">
    <name type="scientific">Kaistia hirudinis</name>
    <dbReference type="NCBI Taxonomy" id="1293440"/>
    <lineage>
        <taxon>Bacteria</taxon>
        <taxon>Pseudomonadati</taxon>
        <taxon>Pseudomonadota</taxon>
        <taxon>Alphaproteobacteria</taxon>
        <taxon>Hyphomicrobiales</taxon>
        <taxon>Kaistiaceae</taxon>
        <taxon>Kaistia</taxon>
    </lineage>
</organism>
<keyword evidence="1 2" id="KW-0129">CBS domain</keyword>
<dbReference type="InterPro" id="IPR017080">
    <property type="entry name" value="UCP036990_CBS_BON"/>
</dbReference>
<dbReference type="PANTHER" id="PTHR43080:SF26">
    <property type="entry name" value="REGULATORY PROTEIN"/>
    <property type="match status" value="1"/>
</dbReference>
<gene>
    <name evidence="5" type="ORF">GGR25_000455</name>
</gene>
<dbReference type="InterPro" id="IPR046342">
    <property type="entry name" value="CBS_dom_sf"/>
</dbReference>
<accession>A0A840ALU7</accession>
<dbReference type="PROSITE" id="PS51371">
    <property type="entry name" value="CBS"/>
    <property type="match status" value="2"/>
</dbReference>
<reference evidence="5 6" key="1">
    <citation type="submission" date="2020-08" db="EMBL/GenBank/DDBJ databases">
        <title>Genomic Encyclopedia of Type Strains, Phase IV (KMG-IV): sequencing the most valuable type-strain genomes for metagenomic binning, comparative biology and taxonomic classification.</title>
        <authorList>
            <person name="Goeker M."/>
        </authorList>
    </citation>
    <scope>NUCLEOTIDE SEQUENCE [LARGE SCALE GENOMIC DNA]</scope>
    <source>
        <strain evidence="5 6">DSM 25966</strain>
    </source>
</reference>
<dbReference type="RefSeq" id="WP_246409244.1">
    <property type="nucleotide sequence ID" value="NZ_JBHLWW010000006.1"/>
</dbReference>
<dbReference type="PANTHER" id="PTHR43080">
    <property type="entry name" value="CBS DOMAIN-CONTAINING PROTEIN CBSX3, MITOCHONDRIAL"/>
    <property type="match status" value="1"/>
</dbReference>
<dbReference type="Gene3D" id="3.30.1340.30">
    <property type="match status" value="1"/>
</dbReference>
<dbReference type="SMART" id="SM00116">
    <property type="entry name" value="CBS"/>
    <property type="match status" value="2"/>
</dbReference>
<evidence type="ECO:0000313" key="5">
    <source>
        <dbReference type="EMBL" id="MBB3929436.1"/>
    </source>
</evidence>
<proteinExistence type="predicted"/>